<feature type="compositionally biased region" description="Polar residues" evidence="7">
    <location>
        <begin position="774"/>
        <end position="784"/>
    </location>
</feature>
<dbReference type="EMBL" id="OZ034822">
    <property type="protein sequence ID" value="CAL1412264.1"/>
    <property type="molecule type" value="Genomic_DNA"/>
</dbReference>
<evidence type="ECO:0000256" key="1">
    <source>
        <dbReference type="ARBA" id="ARBA00022723"/>
    </source>
</evidence>
<dbReference type="Gene3D" id="3.30.40.10">
    <property type="entry name" value="Zinc/RING finger domain, C3HC4 (zinc finger)"/>
    <property type="match status" value="1"/>
</dbReference>
<keyword evidence="5" id="KW-0804">Transcription</keyword>
<feature type="compositionally biased region" description="Polar residues" evidence="7">
    <location>
        <begin position="439"/>
        <end position="451"/>
    </location>
</feature>
<dbReference type="Proteomes" id="UP001497516">
    <property type="component" value="Chromosome 9"/>
</dbReference>
<dbReference type="PROSITE" id="PS50016">
    <property type="entry name" value="ZF_PHD_2"/>
    <property type="match status" value="1"/>
</dbReference>
<dbReference type="InterPro" id="IPR019787">
    <property type="entry name" value="Znf_PHD-finger"/>
</dbReference>
<name>A0AAV2GNK6_9ROSI</name>
<evidence type="ECO:0000313" key="10">
    <source>
        <dbReference type="Proteomes" id="UP001497516"/>
    </source>
</evidence>
<feature type="domain" description="PHD-type" evidence="8">
    <location>
        <begin position="312"/>
        <end position="363"/>
    </location>
</feature>
<organism evidence="9 10">
    <name type="scientific">Linum trigynum</name>
    <dbReference type="NCBI Taxonomy" id="586398"/>
    <lineage>
        <taxon>Eukaryota</taxon>
        <taxon>Viridiplantae</taxon>
        <taxon>Streptophyta</taxon>
        <taxon>Embryophyta</taxon>
        <taxon>Tracheophyta</taxon>
        <taxon>Spermatophyta</taxon>
        <taxon>Magnoliopsida</taxon>
        <taxon>eudicotyledons</taxon>
        <taxon>Gunneridae</taxon>
        <taxon>Pentapetalae</taxon>
        <taxon>rosids</taxon>
        <taxon>fabids</taxon>
        <taxon>Malpighiales</taxon>
        <taxon>Linaceae</taxon>
        <taxon>Linum</taxon>
    </lineage>
</organism>
<feature type="region of interest" description="Disordered" evidence="7">
    <location>
        <begin position="497"/>
        <end position="830"/>
    </location>
</feature>
<feature type="compositionally biased region" description="Polar residues" evidence="7">
    <location>
        <begin position="225"/>
        <end position="252"/>
    </location>
</feature>
<feature type="compositionally biased region" description="Polar residues" evidence="7">
    <location>
        <begin position="655"/>
        <end position="664"/>
    </location>
</feature>
<keyword evidence="1" id="KW-0479">Metal-binding</keyword>
<evidence type="ECO:0000313" key="9">
    <source>
        <dbReference type="EMBL" id="CAL1412264.1"/>
    </source>
</evidence>
<feature type="compositionally biased region" description="Basic and acidic residues" evidence="7">
    <location>
        <begin position="640"/>
        <end position="654"/>
    </location>
</feature>
<feature type="compositionally biased region" description="Basic and acidic residues" evidence="7">
    <location>
        <begin position="535"/>
        <end position="563"/>
    </location>
</feature>
<accession>A0AAV2GNK6</accession>
<evidence type="ECO:0000259" key="8">
    <source>
        <dbReference type="PROSITE" id="PS50016"/>
    </source>
</evidence>
<dbReference type="SUPFAM" id="SSF57903">
    <property type="entry name" value="FYVE/PHD zinc finger"/>
    <property type="match status" value="1"/>
</dbReference>
<sequence>MRSKAHTRVESGTCNVCSTPCSSCMHRKLACMGSKGDQYSDETCHVAEISQNSVNREDSLFLKGRKSSMLQHATSEASYVPTVDSCGDSFSESVENKANVRASVKSEACPSLKRVGTVSKGCLSPKPEFVAYKRNGSSKPVDYKAVEGHGDNISCVTEADVSSLQDGGRKVPFQNNTLLPNGNVGNLNGDLIRRVDGQASSLFMEHTSLCLTKEAAPDILVGGNTAMSDGADNNPQSRIVNQGDASEVSSKLGQEFKEETDNDGGLQPIGVNSSTTVGQDQKVDDSVELPDVQESPVESNESKDSEIGEQDVKVCDICGDAGQEEKLAICSRCSDGAEHTYCMKEMLLEVPDGDWLCEECNLAVELEKQKQDEKNVDKGTSQSFKKRPSETVEMTSSSKRQAIDMGSGSPKPSSPKRVATLHYNSSSRSSDKDKVKPSNHSINDPESTRFPNTAPRLQSPKGALLKSNSFSTISSKPKSKLVDEVQQMHKMCRESSLLDSKDGPGRMMSKSMSFKHTGSGRTESKVKMLSSKIAHGPDVKGVRQAREHNAFERRNLPKLDRPSRGMVASSSKVTTPKLEQKLTPRSDSVPLSSAANNRELKGAATDGKFSSLPRSSAGVARKDGDAPVTSVRASSIHGISIERKLNQVSPKDEPSPSTSLTADKSLNAVGDNSHDGLLCSRESSSQSEKTRDSSGRMRPAGATPKETGTCQKCKEAGHSVENCTSSSPRAPVSDTPATKSVGDETNRDSKLKAAIEAAMRKRPGIYRKKHGSDQSDGLSSSNADMNCHISPQAKFSGSNKTKLATFNERSHEEKPTLGPLSKDSTKQANYGSAKISNTHSVTAAFPLRADSDLTNTYTWRSGLISSASALEKLSPIPEHDFIWQGTFEVHRGGKITNIHGGIQAHLSAYASPKVLEVVNKFPLNISLDEVSRSSTWPSQFHENGATENNIALYFFAKDLESYKKHYKGLLDNAMKRDLAFKGYFDDVELLIFPSTQLPEDSQRWNMMFFLWGVFKGRRSSSYDCLRKPVIPSLNLVVQDEEMPVTNALSVVRCLPEYIDNETSAFDDCCNIDVSSSDLEKNTCLSENGVINERKVDFAVKSEQPDCRLDLNGMTCTCSTTSNLESTSASATLVDIGDPECRVDTDEEKPSAVVAESKSCYKQEAQKHTDSSDVQDDVSALKNVLVENQNLGVRGSIVQEPAVSRTDSVNRGGFTVIRDLNEDITDMDIETLEGDFLSNIRKRPLLDLSEMPPPESPDSTVGQDMPWNVVHTGLADRAKKPKLSDEGPNGYDSSRDCNSKRDVNTSKAAAERYFFPVDSHTILWKGGSSASRREDQSSSPNLDLALGGETKPPGIMPFIVGMVAKNTTDKNKLPPSLPAVEKVMAEKEQEDGVSASLSLSLSFPFQDKEQTVKPPVVPKTEQLLPERAPCEYLAAPFWTLR</sequence>
<feature type="compositionally biased region" description="Basic residues" evidence="7">
    <location>
        <begin position="760"/>
        <end position="770"/>
    </location>
</feature>
<dbReference type="SMART" id="SM00249">
    <property type="entry name" value="PHD"/>
    <property type="match status" value="1"/>
</dbReference>
<keyword evidence="2 6" id="KW-0863">Zinc-finger</keyword>
<dbReference type="InterPro" id="IPR013083">
    <property type="entry name" value="Znf_RING/FYVE/PHD"/>
</dbReference>
<evidence type="ECO:0000256" key="5">
    <source>
        <dbReference type="ARBA" id="ARBA00023163"/>
    </source>
</evidence>
<feature type="compositionally biased region" description="Polar residues" evidence="7">
    <location>
        <begin position="510"/>
        <end position="521"/>
    </location>
</feature>
<evidence type="ECO:0000256" key="3">
    <source>
        <dbReference type="ARBA" id="ARBA00022833"/>
    </source>
</evidence>
<keyword evidence="10" id="KW-1185">Reference proteome</keyword>
<dbReference type="InterPro" id="IPR011011">
    <property type="entry name" value="Znf_FYVE_PHD"/>
</dbReference>
<feature type="region of interest" description="Disordered" evidence="7">
    <location>
        <begin position="1326"/>
        <end position="1349"/>
    </location>
</feature>
<feature type="region of interest" description="Disordered" evidence="7">
    <location>
        <begin position="224"/>
        <end position="308"/>
    </location>
</feature>
<proteinExistence type="predicted"/>
<evidence type="ECO:0000256" key="6">
    <source>
        <dbReference type="PROSITE-ProRule" id="PRU00146"/>
    </source>
</evidence>
<protein>
    <recommendedName>
        <fullName evidence="8">PHD-type domain-containing protein</fullName>
    </recommendedName>
</protein>
<feature type="region of interest" description="Disordered" evidence="7">
    <location>
        <begin position="369"/>
        <end position="461"/>
    </location>
</feature>
<feature type="compositionally biased region" description="Basic and acidic residues" evidence="7">
    <location>
        <begin position="1273"/>
        <end position="1284"/>
    </location>
</feature>
<keyword evidence="3" id="KW-0862">Zinc</keyword>
<dbReference type="GO" id="GO:0140566">
    <property type="term" value="F:histone reader activity"/>
    <property type="evidence" value="ECO:0007669"/>
    <property type="project" value="InterPro"/>
</dbReference>
<dbReference type="GO" id="GO:0008270">
    <property type="term" value="F:zinc ion binding"/>
    <property type="evidence" value="ECO:0007669"/>
    <property type="project" value="UniProtKB-KW"/>
</dbReference>
<dbReference type="InterPro" id="IPR056280">
    <property type="entry name" value="AIPP2-like_SPOC"/>
</dbReference>
<evidence type="ECO:0000256" key="4">
    <source>
        <dbReference type="ARBA" id="ARBA00023015"/>
    </source>
</evidence>
<dbReference type="InterPro" id="IPR001965">
    <property type="entry name" value="Znf_PHD"/>
</dbReference>
<keyword evidence="4" id="KW-0805">Transcription regulation</keyword>
<feature type="compositionally biased region" description="Polar residues" evidence="7">
    <location>
        <begin position="585"/>
        <end position="596"/>
    </location>
</feature>
<feature type="region of interest" description="Disordered" evidence="7">
    <location>
        <begin position="1273"/>
        <end position="1299"/>
    </location>
</feature>
<gene>
    <name evidence="9" type="ORF">LTRI10_LOCUS51572</name>
</gene>
<dbReference type="PANTHER" id="PTHR33304:SF9">
    <property type="entry name" value="RING_FYVE_PHD ZINC FINGER SUPERFAMILY PROTEIN"/>
    <property type="match status" value="1"/>
</dbReference>
<feature type="compositionally biased region" description="Polar residues" evidence="7">
    <location>
        <begin position="270"/>
        <end position="279"/>
    </location>
</feature>
<dbReference type="InterPro" id="IPR049914">
    <property type="entry name" value="PHD1-3/5-6"/>
</dbReference>
<feature type="compositionally biased region" description="Basic and acidic residues" evidence="7">
    <location>
        <begin position="741"/>
        <end position="753"/>
    </location>
</feature>
<dbReference type="Pfam" id="PF23121">
    <property type="entry name" value="SPOC_AIPP2"/>
    <property type="match status" value="1"/>
</dbReference>
<feature type="compositionally biased region" description="Polar residues" evidence="7">
    <location>
        <begin position="793"/>
        <end position="804"/>
    </location>
</feature>
<evidence type="ECO:0000256" key="2">
    <source>
        <dbReference type="ARBA" id="ARBA00022771"/>
    </source>
</evidence>
<reference evidence="9 10" key="1">
    <citation type="submission" date="2024-04" db="EMBL/GenBank/DDBJ databases">
        <authorList>
            <person name="Fracassetti M."/>
        </authorList>
    </citation>
    <scope>NUCLEOTIDE SEQUENCE [LARGE SCALE GENOMIC DNA]</scope>
</reference>
<dbReference type="GO" id="GO:0034244">
    <property type="term" value="P:negative regulation of transcription elongation by RNA polymerase II"/>
    <property type="evidence" value="ECO:0007669"/>
    <property type="project" value="InterPro"/>
</dbReference>
<evidence type="ECO:0000256" key="7">
    <source>
        <dbReference type="SAM" id="MobiDB-lite"/>
    </source>
</evidence>
<dbReference type="PANTHER" id="PTHR33304">
    <property type="match status" value="1"/>
</dbReference>